<dbReference type="InterPro" id="IPR019949">
    <property type="entry name" value="CmoO-like"/>
</dbReference>
<sequence length="336" mass="37843">MVKLNVLDYAVVDEGRSPKEAISETVELCKKAESLGYHRFWMAEHHDVSAFASSSPEMLMMHLLGKTETIRLGSGGVMIPHYSPLKTAENFRMLETLYPGRVDLGVGNTIGTKIVNRALNETRRRKQRYEDNISDIIKYVTNTDDPKHRYNDLTANPMSPDNPEMWMLSTSVRSAETAARQGTGYTFGLFPYASEDKTEIGQEAIRVYRENFTPSAVMKKPAVMVAPFVVAADTEEEADELARALDLWLLGKDNFSEFGRMPSVETAENYPYTETDRKNIESNRTRMVVGDKESVASQLKSITETFGADELMLIPLIPGRENRHRALEAIASEFKI</sequence>
<evidence type="ECO:0000256" key="1">
    <source>
        <dbReference type="ARBA" id="ARBA00007789"/>
    </source>
</evidence>
<dbReference type="InterPro" id="IPR036661">
    <property type="entry name" value="Luciferase-like_sf"/>
</dbReference>
<dbReference type="RefSeq" id="WP_092983677.1">
    <property type="nucleotide sequence ID" value="NZ_FNFY01000001.1"/>
</dbReference>
<dbReference type="Pfam" id="PF00296">
    <property type="entry name" value="Bac_luciferase"/>
    <property type="match status" value="1"/>
</dbReference>
<gene>
    <name evidence="3" type="ORF">SAMN05216216_101134</name>
</gene>
<dbReference type="OrthoDB" id="9780518at2"/>
<dbReference type="PANTHER" id="PTHR30137">
    <property type="entry name" value="LUCIFERASE-LIKE MONOOXYGENASE"/>
    <property type="match status" value="1"/>
</dbReference>
<keyword evidence="4" id="KW-1185">Reference proteome</keyword>
<dbReference type="InterPro" id="IPR050766">
    <property type="entry name" value="Bact_Lucif_Oxidored"/>
</dbReference>
<comment type="similarity">
    <text evidence="1">To bacterial alkanal monooxygenase alpha and beta chains.</text>
</comment>
<organism evidence="3 4">
    <name type="scientific">Lacicoccus qingdaonensis</name>
    <dbReference type="NCBI Taxonomy" id="576118"/>
    <lineage>
        <taxon>Bacteria</taxon>
        <taxon>Bacillati</taxon>
        <taxon>Bacillota</taxon>
        <taxon>Bacilli</taxon>
        <taxon>Bacillales</taxon>
        <taxon>Salinicoccaceae</taxon>
        <taxon>Lacicoccus</taxon>
    </lineage>
</organism>
<dbReference type="GO" id="GO:0005829">
    <property type="term" value="C:cytosol"/>
    <property type="evidence" value="ECO:0007669"/>
    <property type="project" value="TreeGrafter"/>
</dbReference>
<dbReference type="AlphaFoldDB" id="A0A1G9A6P0"/>
<evidence type="ECO:0000259" key="2">
    <source>
        <dbReference type="Pfam" id="PF00296"/>
    </source>
</evidence>
<dbReference type="STRING" id="576118.SAMN05216216_101134"/>
<dbReference type="GO" id="GO:0016705">
    <property type="term" value="F:oxidoreductase activity, acting on paired donors, with incorporation or reduction of molecular oxygen"/>
    <property type="evidence" value="ECO:0007669"/>
    <property type="project" value="InterPro"/>
</dbReference>
<dbReference type="InterPro" id="IPR011251">
    <property type="entry name" value="Luciferase-like_dom"/>
</dbReference>
<dbReference type="EMBL" id="FNFY01000001">
    <property type="protein sequence ID" value="SDK23016.1"/>
    <property type="molecule type" value="Genomic_DNA"/>
</dbReference>
<evidence type="ECO:0000313" key="3">
    <source>
        <dbReference type="EMBL" id="SDK23016.1"/>
    </source>
</evidence>
<feature type="domain" description="Luciferase-like" evidence="2">
    <location>
        <begin position="11"/>
        <end position="305"/>
    </location>
</feature>
<proteinExistence type="predicted"/>
<dbReference type="PANTHER" id="PTHR30137:SF19">
    <property type="entry name" value="LUCIFERASE-LIKE MONOOXYGENASE"/>
    <property type="match status" value="1"/>
</dbReference>
<accession>A0A1G9A6P0</accession>
<reference evidence="4" key="1">
    <citation type="submission" date="2016-10" db="EMBL/GenBank/DDBJ databases">
        <authorList>
            <person name="Varghese N."/>
            <person name="Submissions S."/>
        </authorList>
    </citation>
    <scope>NUCLEOTIDE SEQUENCE [LARGE SCALE GENOMIC DNA]</scope>
    <source>
        <strain evidence="4">CGMCC 1.8895</strain>
    </source>
</reference>
<dbReference type="NCBIfam" id="TIGR03558">
    <property type="entry name" value="oxido_grp_1"/>
    <property type="match status" value="1"/>
</dbReference>
<dbReference type="Proteomes" id="UP000199008">
    <property type="component" value="Unassembled WGS sequence"/>
</dbReference>
<evidence type="ECO:0000313" key="4">
    <source>
        <dbReference type="Proteomes" id="UP000199008"/>
    </source>
</evidence>
<dbReference type="SUPFAM" id="SSF51679">
    <property type="entry name" value="Bacterial luciferase-like"/>
    <property type="match status" value="1"/>
</dbReference>
<name>A0A1G9A6P0_9BACL</name>
<dbReference type="Gene3D" id="3.20.20.30">
    <property type="entry name" value="Luciferase-like domain"/>
    <property type="match status" value="1"/>
</dbReference>
<dbReference type="CDD" id="cd00347">
    <property type="entry name" value="Flavin_utilizing_monoxygenases"/>
    <property type="match status" value="1"/>
</dbReference>
<protein>
    <submittedName>
        <fullName evidence="3">Luciferase family oxidoreductase, group 1</fullName>
    </submittedName>
</protein>